<dbReference type="EC" id="2.5.1.75" evidence="10"/>
<comment type="function">
    <text evidence="2 10 12">Catalyzes the transfer of a dimethylallyl group onto the adenine at position 37 in tRNAs that read codons beginning with uridine, leading to the formation of N6-(dimethylallyl)adenosine (i(6)A).</text>
</comment>
<evidence type="ECO:0000313" key="15">
    <source>
        <dbReference type="EMBL" id="RHZ98283.1"/>
    </source>
</evidence>
<evidence type="ECO:0000256" key="12">
    <source>
        <dbReference type="RuleBase" id="RU003784"/>
    </source>
</evidence>
<dbReference type="Proteomes" id="UP000266305">
    <property type="component" value="Unassembled WGS sequence"/>
</dbReference>
<feature type="site" description="Interaction with substrate tRNA" evidence="10">
    <location>
        <position position="141"/>
    </location>
</feature>
<evidence type="ECO:0000256" key="7">
    <source>
        <dbReference type="ARBA" id="ARBA00022840"/>
    </source>
</evidence>
<sequence length="328" mass="35661">MSENDPGFNRDRPPAAEDAQRRPAPTSPFFFTMPSKLLSELPDIPSDRPVLIAGPTASGKSALAARLVEDGGGVVVNADALQVYDCWRLLSARPSAAEEAALPHRLYGHVGARQTYSAGHWLKEVAGVLAEGLRPVIVGGTGLYFSALTEGLAEIPHTPPEVRAEADARLAEAGLARMVAELDAETAVRIDLQNPARVQRAWEVLRATGRGLARWQAETAPPLLPLSDATALVIRPDPAWLAQRIDSRFDLMMADGALDEVRAALPGWDPALPSARAIGAPELVAHLRGEISLDEAIAEAKLASRQYAKRQRTWFRNRMRLWHEIRLP</sequence>
<protein>
    <recommendedName>
        <fullName evidence="10">tRNA dimethylallyltransferase</fullName>
        <ecNumber evidence="10">2.5.1.75</ecNumber>
    </recommendedName>
    <alternativeName>
        <fullName evidence="10">Dimethylallyl diphosphate:tRNA dimethylallyltransferase</fullName>
        <shortName evidence="10">DMAPP:tRNA dimethylallyltransferase</shortName>
        <shortName evidence="10">DMATase</shortName>
    </alternativeName>
    <alternativeName>
        <fullName evidence="10">Isopentenyl-diphosphate:tRNA isopentenyltransferase</fullName>
        <shortName evidence="10">IPP transferase</shortName>
        <shortName evidence="10">IPPT</shortName>
        <shortName evidence="10">IPTase</shortName>
    </alternativeName>
</protein>
<dbReference type="EMBL" id="QWGP01000002">
    <property type="protein sequence ID" value="RHZ98283.1"/>
    <property type="molecule type" value="Genomic_DNA"/>
</dbReference>
<evidence type="ECO:0000256" key="9">
    <source>
        <dbReference type="ARBA" id="ARBA00049563"/>
    </source>
</evidence>
<dbReference type="Gene3D" id="3.40.50.300">
    <property type="entry name" value="P-loop containing nucleotide triphosphate hydrolases"/>
    <property type="match status" value="1"/>
</dbReference>
<gene>
    <name evidence="10 15" type="primary">miaA</name>
    <name evidence="15" type="ORF">D1114_03430</name>
</gene>
<evidence type="ECO:0000256" key="4">
    <source>
        <dbReference type="ARBA" id="ARBA00022679"/>
    </source>
</evidence>
<proteinExistence type="inferred from homology"/>
<comment type="catalytic activity">
    <reaction evidence="9 10 11">
        <text>adenosine(37) in tRNA + dimethylallyl diphosphate = N(6)-dimethylallyladenosine(37) in tRNA + diphosphate</text>
        <dbReference type="Rhea" id="RHEA:26482"/>
        <dbReference type="Rhea" id="RHEA-COMP:10162"/>
        <dbReference type="Rhea" id="RHEA-COMP:10375"/>
        <dbReference type="ChEBI" id="CHEBI:33019"/>
        <dbReference type="ChEBI" id="CHEBI:57623"/>
        <dbReference type="ChEBI" id="CHEBI:74411"/>
        <dbReference type="ChEBI" id="CHEBI:74415"/>
        <dbReference type="EC" id="2.5.1.75"/>
    </reaction>
</comment>
<dbReference type="SUPFAM" id="SSF52540">
    <property type="entry name" value="P-loop containing nucleoside triphosphate hydrolases"/>
    <property type="match status" value="2"/>
</dbReference>
<feature type="binding site" evidence="10">
    <location>
        <begin position="54"/>
        <end position="61"/>
    </location>
    <ligand>
        <name>ATP</name>
        <dbReference type="ChEBI" id="CHEBI:30616"/>
    </ligand>
</feature>
<dbReference type="PANTHER" id="PTHR11088">
    <property type="entry name" value="TRNA DIMETHYLALLYLTRANSFERASE"/>
    <property type="match status" value="1"/>
</dbReference>
<dbReference type="InterPro" id="IPR018022">
    <property type="entry name" value="IPT"/>
</dbReference>
<evidence type="ECO:0000256" key="2">
    <source>
        <dbReference type="ARBA" id="ARBA00003213"/>
    </source>
</evidence>
<feature type="site" description="Interaction with substrate tRNA" evidence="10">
    <location>
        <position position="163"/>
    </location>
</feature>
<evidence type="ECO:0000256" key="1">
    <source>
        <dbReference type="ARBA" id="ARBA00001946"/>
    </source>
</evidence>
<dbReference type="GO" id="GO:0005524">
    <property type="term" value="F:ATP binding"/>
    <property type="evidence" value="ECO:0007669"/>
    <property type="project" value="UniProtKB-UniRule"/>
</dbReference>
<comment type="similarity">
    <text evidence="3 10 13">Belongs to the IPP transferase family.</text>
</comment>
<dbReference type="Pfam" id="PF01715">
    <property type="entry name" value="IPPT"/>
    <property type="match status" value="1"/>
</dbReference>
<accession>A0AAX1URE3</accession>
<evidence type="ECO:0000256" key="6">
    <source>
        <dbReference type="ARBA" id="ARBA00022741"/>
    </source>
</evidence>
<comment type="caution">
    <text evidence="15">The sequence shown here is derived from an EMBL/GenBank/DDBJ whole genome shotgun (WGS) entry which is preliminary data.</text>
</comment>
<comment type="subunit">
    <text evidence="10">Monomer.</text>
</comment>
<evidence type="ECO:0000313" key="16">
    <source>
        <dbReference type="Proteomes" id="UP000266305"/>
    </source>
</evidence>
<dbReference type="GO" id="GO:0052381">
    <property type="term" value="F:tRNA dimethylallyltransferase activity"/>
    <property type="evidence" value="ECO:0007669"/>
    <property type="project" value="UniProtKB-UniRule"/>
</dbReference>
<evidence type="ECO:0000256" key="11">
    <source>
        <dbReference type="RuleBase" id="RU003783"/>
    </source>
</evidence>
<evidence type="ECO:0000256" key="14">
    <source>
        <dbReference type="SAM" id="MobiDB-lite"/>
    </source>
</evidence>
<evidence type="ECO:0000256" key="13">
    <source>
        <dbReference type="RuleBase" id="RU003785"/>
    </source>
</evidence>
<evidence type="ECO:0000256" key="3">
    <source>
        <dbReference type="ARBA" id="ARBA00005842"/>
    </source>
</evidence>
<dbReference type="RefSeq" id="WP_118999319.1">
    <property type="nucleotide sequence ID" value="NZ_QWGP01000002.1"/>
</dbReference>
<evidence type="ECO:0000256" key="5">
    <source>
        <dbReference type="ARBA" id="ARBA00022694"/>
    </source>
</evidence>
<keyword evidence="4 10" id="KW-0808">Transferase</keyword>
<dbReference type="NCBIfam" id="TIGR00174">
    <property type="entry name" value="miaA"/>
    <property type="match status" value="1"/>
</dbReference>
<evidence type="ECO:0000256" key="8">
    <source>
        <dbReference type="ARBA" id="ARBA00022842"/>
    </source>
</evidence>
<reference evidence="15 16" key="1">
    <citation type="submission" date="2018-08" db="EMBL/GenBank/DDBJ databases">
        <title>Draft genome sequence of Rhodobacter sphaeroides FY.</title>
        <authorList>
            <person name="Rayyan A."/>
            <person name="Meyer T.E."/>
            <person name="Kyndt J.A."/>
        </authorList>
    </citation>
    <scope>NUCLEOTIDE SEQUENCE [LARGE SCALE GENOMIC DNA]</scope>
    <source>
        <strain evidence="15 16">FY</strain>
    </source>
</reference>
<keyword evidence="5 10" id="KW-0819">tRNA processing</keyword>
<dbReference type="InterPro" id="IPR027417">
    <property type="entry name" value="P-loop_NTPase"/>
</dbReference>
<dbReference type="HAMAP" id="MF_00185">
    <property type="entry name" value="IPP_trans"/>
    <property type="match status" value="1"/>
</dbReference>
<dbReference type="AlphaFoldDB" id="A0AAX1URE3"/>
<keyword evidence="8 10" id="KW-0460">Magnesium</keyword>
<keyword evidence="7 10" id="KW-0067">ATP-binding</keyword>
<dbReference type="GO" id="GO:0006400">
    <property type="term" value="P:tRNA modification"/>
    <property type="evidence" value="ECO:0007669"/>
    <property type="project" value="TreeGrafter"/>
</dbReference>
<feature type="binding site" evidence="10">
    <location>
        <begin position="56"/>
        <end position="61"/>
    </location>
    <ligand>
        <name>substrate</name>
    </ligand>
</feature>
<keyword evidence="6 10" id="KW-0547">Nucleotide-binding</keyword>
<name>A0AAX1URE3_CERSP</name>
<dbReference type="PANTHER" id="PTHR11088:SF60">
    <property type="entry name" value="TRNA DIMETHYLALLYLTRANSFERASE"/>
    <property type="match status" value="1"/>
</dbReference>
<feature type="region of interest" description="Disordered" evidence="14">
    <location>
        <begin position="1"/>
        <end position="27"/>
    </location>
</feature>
<comment type="cofactor">
    <cofactor evidence="1 10">
        <name>Mg(2+)</name>
        <dbReference type="ChEBI" id="CHEBI:18420"/>
    </cofactor>
</comment>
<feature type="compositionally biased region" description="Basic and acidic residues" evidence="14">
    <location>
        <begin position="8"/>
        <end position="21"/>
    </location>
</feature>
<comment type="caution">
    <text evidence="10">Lacks conserved residue(s) required for the propagation of feature annotation.</text>
</comment>
<evidence type="ECO:0000256" key="10">
    <source>
        <dbReference type="HAMAP-Rule" id="MF_00185"/>
    </source>
</evidence>
<dbReference type="Gene3D" id="1.10.20.140">
    <property type="match status" value="1"/>
</dbReference>
<organism evidence="15 16">
    <name type="scientific">Cereibacter sphaeroides</name>
    <name type="common">Rhodobacter sphaeroides</name>
    <dbReference type="NCBI Taxonomy" id="1063"/>
    <lineage>
        <taxon>Bacteria</taxon>
        <taxon>Pseudomonadati</taxon>
        <taxon>Pseudomonadota</taxon>
        <taxon>Alphaproteobacteria</taxon>
        <taxon>Rhodobacterales</taxon>
        <taxon>Paracoccaceae</taxon>
        <taxon>Cereibacter</taxon>
    </lineage>
</organism>
<dbReference type="InterPro" id="IPR039657">
    <property type="entry name" value="Dimethylallyltransferase"/>
</dbReference>